<dbReference type="SMART" id="SM00233">
    <property type="entry name" value="PH"/>
    <property type="match status" value="1"/>
</dbReference>
<feature type="compositionally biased region" description="Polar residues" evidence="1">
    <location>
        <begin position="138"/>
        <end position="159"/>
    </location>
</feature>
<organism evidence="3">
    <name type="scientific">Triatoma infestans</name>
    <name type="common">Assassin bug</name>
    <dbReference type="NCBI Taxonomy" id="30076"/>
    <lineage>
        <taxon>Eukaryota</taxon>
        <taxon>Metazoa</taxon>
        <taxon>Ecdysozoa</taxon>
        <taxon>Arthropoda</taxon>
        <taxon>Hexapoda</taxon>
        <taxon>Insecta</taxon>
        <taxon>Pterygota</taxon>
        <taxon>Neoptera</taxon>
        <taxon>Paraneoptera</taxon>
        <taxon>Hemiptera</taxon>
        <taxon>Heteroptera</taxon>
        <taxon>Panheteroptera</taxon>
        <taxon>Cimicomorpha</taxon>
        <taxon>Reduviidae</taxon>
        <taxon>Triatominae</taxon>
        <taxon>Triatoma</taxon>
    </lineage>
</organism>
<protein>
    <submittedName>
        <fullName evidence="3">Putative pleckstrin similarity domain protein</fullName>
    </submittedName>
</protein>
<dbReference type="PANTHER" id="PTHR45960:SF2">
    <property type="entry name" value="PROTEIN DAUGHTER OF SEVENLESS"/>
    <property type="match status" value="1"/>
</dbReference>
<dbReference type="AlphaFoldDB" id="A0A023F8X6"/>
<dbReference type="GO" id="GO:0035591">
    <property type="term" value="F:signaling adaptor activity"/>
    <property type="evidence" value="ECO:0007669"/>
    <property type="project" value="TreeGrafter"/>
</dbReference>
<feature type="region of interest" description="Disordered" evidence="1">
    <location>
        <begin position="253"/>
        <end position="287"/>
    </location>
</feature>
<feature type="compositionally biased region" description="Polar residues" evidence="1">
    <location>
        <begin position="415"/>
        <end position="427"/>
    </location>
</feature>
<proteinExistence type="evidence at transcript level"/>
<feature type="region of interest" description="Disordered" evidence="1">
    <location>
        <begin position="135"/>
        <end position="165"/>
    </location>
</feature>
<evidence type="ECO:0000259" key="2">
    <source>
        <dbReference type="PROSITE" id="PS50003"/>
    </source>
</evidence>
<accession>A0A023F8X6</accession>
<feature type="compositionally biased region" description="Basic and acidic residues" evidence="1">
    <location>
        <begin position="492"/>
        <end position="502"/>
    </location>
</feature>
<dbReference type="Pfam" id="PF00169">
    <property type="entry name" value="PH"/>
    <property type="match status" value="1"/>
</dbReference>
<dbReference type="PROSITE" id="PS50003">
    <property type="entry name" value="PH_DOMAIN"/>
    <property type="match status" value="1"/>
</dbReference>
<dbReference type="InterPro" id="IPR046355">
    <property type="entry name" value="Gab1-4-like"/>
</dbReference>
<feature type="compositionally biased region" description="Polar residues" evidence="1">
    <location>
        <begin position="467"/>
        <end position="487"/>
    </location>
</feature>
<feature type="region of interest" description="Disordered" evidence="1">
    <location>
        <begin position="318"/>
        <end position="340"/>
    </location>
</feature>
<evidence type="ECO:0000313" key="3">
    <source>
        <dbReference type="EMBL" id="JAC17887.1"/>
    </source>
</evidence>
<feature type="region of interest" description="Disordered" evidence="1">
    <location>
        <begin position="369"/>
        <end position="515"/>
    </location>
</feature>
<evidence type="ECO:0000256" key="1">
    <source>
        <dbReference type="SAM" id="MobiDB-lite"/>
    </source>
</evidence>
<reference evidence="3" key="1">
    <citation type="journal article" date="2014" name="PLoS Negl. Trop. Dis.">
        <title>An updated insight into the Sialotranscriptome of Triatoma infestans: developmental stage and geographic variations.</title>
        <authorList>
            <person name="Schwarz A."/>
            <person name="Medrano-Mercado N."/>
            <person name="Schaub G.A."/>
            <person name="Struchiner C.J."/>
            <person name="Bargues M.D."/>
            <person name="Levy M.Z."/>
            <person name="Ribeiro J.M."/>
        </authorList>
    </citation>
    <scope>NUCLEOTIDE SEQUENCE</scope>
    <source>
        <strain evidence="3">Chile</strain>
        <tissue evidence="3">Salivary glands</tissue>
    </source>
</reference>
<name>A0A023F8X6_TRIIF</name>
<dbReference type="SUPFAM" id="SSF50729">
    <property type="entry name" value="PH domain-like"/>
    <property type="match status" value="1"/>
</dbReference>
<feature type="compositionally biased region" description="Polar residues" evidence="1">
    <location>
        <begin position="503"/>
        <end position="515"/>
    </location>
</feature>
<dbReference type="InterPro" id="IPR001849">
    <property type="entry name" value="PH_domain"/>
</dbReference>
<dbReference type="EMBL" id="GBBI01000825">
    <property type="protein sequence ID" value="JAC17887.1"/>
    <property type="molecule type" value="mRNA"/>
</dbReference>
<feature type="domain" description="PH" evidence="2">
    <location>
        <begin position="9"/>
        <end position="120"/>
    </location>
</feature>
<dbReference type="Gene3D" id="2.30.29.30">
    <property type="entry name" value="Pleckstrin-homology domain (PH domain)/Phosphotyrosine-binding domain (PTB)"/>
    <property type="match status" value="1"/>
</dbReference>
<dbReference type="GO" id="GO:0005737">
    <property type="term" value="C:cytoplasm"/>
    <property type="evidence" value="ECO:0007669"/>
    <property type="project" value="TreeGrafter"/>
</dbReference>
<dbReference type="InterPro" id="IPR011993">
    <property type="entry name" value="PH-like_dom_sf"/>
</dbReference>
<sequence length="579" mass="64696">MPNKADNLEIVHEGWLTKSPPSKRIWRARWRRRWFVLRHSGELPGQYYLCYYTDKNCRTLKGQIDLDQCEQVDAGLQFESSKHKYRHMFDVKTPKRIYYLAAETEDDMNKWVDCVCHVCGLKAYSQEDTLYPYIEDGTSLTGDSSQADSPPVSPSSTASGPYIPISECTSGHRAGVVNTILPPVQPSSGINDEDDSYDQPRRLELASSIEWRAANAETPPPLHSPPATNTDHDSVFTDDDDIRPTVNWTTFPLPSDSSLDDVKVVSNGGRRRYTKPVAPPRPPKPGHLVLQDSTDSLTYSNLESPIEALSRQSDLAHNDMYDCPRSHQLNTGQENIDPVPLPRARQQYTNALPTGSGVIFRYDFPPDYNIDEPSSPRSEPWTANAGECSSTSSPAGSLPPPAVDRGLKPGRKTSDSVSNESSPSQPNIDLDRLRILKPSASSQTRVKDESSIPLKLSAPPARRSDYTTHTVRYCPSNTSPTQRSIQSESEDHEQISSEHENSRFATFSHYSTRPSGSKQIEIQYLDLDLDQNENTGSPVSTTAEATATVYKEVDFVKTEAFNKTRQKVEEDRKQCPDVT</sequence>
<dbReference type="GO" id="GO:0007165">
    <property type="term" value="P:signal transduction"/>
    <property type="evidence" value="ECO:0007669"/>
    <property type="project" value="TreeGrafter"/>
</dbReference>
<dbReference type="PANTHER" id="PTHR45960">
    <property type="entry name" value="GRB2-ASSOCIATED-BINDING PROTEIN"/>
    <property type="match status" value="1"/>
</dbReference>